<dbReference type="Proteomes" id="UP000503447">
    <property type="component" value="Chromosome"/>
</dbReference>
<dbReference type="AlphaFoldDB" id="A0A6M5YX90"/>
<accession>A0A6M5YX90</accession>
<dbReference type="KEGG" id="ftj:FTUN_5403"/>
<evidence type="ECO:0008006" key="3">
    <source>
        <dbReference type="Google" id="ProtNLM"/>
    </source>
</evidence>
<sequence>MLFALLFFLIASHALMDYSLQNDSMAACKCRSSKSPLAASVPWYYWLTSHALLHGTAVGVVFRWMGFSWDVVAALATAETVIHWVVDLGKCEKLYSLHVDQAIHITCKLAWWGLVAAEFVKPIAPQL</sequence>
<reference evidence="2" key="1">
    <citation type="submission" date="2020-05" db="EMBL/GenBank/DDBJ databases">
        <title>Frigoriglobus tundricola gen. nov., sp. nov., a psychrotolerant cellulolytic planctomycete of the family Gemmataceae with two divergent copies of 16S rRNA gene.</title>
        <authorList>
            <person name="Kulichevskaya I.S."/>
            <person name="Ivanova A.A."/>
            <person name="Naumoff D.G."/>
            <person name="Beletsky A.V."/>
            <person name="Rijpstra W.I.C."/>
            <person name="Sinninghe Damste J.S."/>
            <person name="Mardanov A.V."/>
            <person name="Ravin N.V."/>
            <person name="Dedysh S.N."/>
        </authorList>
    </citation>
    <scope>NUCLEOTIDE SEQUENCE [LARGE SCALE GENOMIC DNA]</scope>
    <source>
        <strain evidence="2">PL17</strain>
    </source>
</reference>
<dbReference type="EMBL" id="CP053452">
    <property type="protein sequence ID" value="QJW97823.1"/>
    <property type="molecule type" value="Genomic_DNA"/>
</dbReference>
<evidence type="ECO:0000313" key="1">
    <source>
        <dbReference type="EMBL" id="QJW97823.1"/>
    </source>
</evidence>
<evidence type="ECO:0000313" key="2">
    <source>
        <dbReference type="Proteomes" id="UP000503447"/>
    </source>
</evidence>
<protein>
    <recommendedName>
        <fullName evidence="3">DUF3307 domain-containing protein</fullName>
    </recommendedName>
</protein>
<gene>
    <name evidence="1" type="ORF">FTUN_5403</name>
</gene>
<dbReference type="RefSeq" id="WP_171473127.1">
    <property type="nucleotide sequence ID" value="NZ_CP053452.2"/>
</dbReference>
<keyword evidence="2" id="KW-1185">Reference proteome</keyword>
<proteinExistence type="predicted"/>
<dbReference type="Pfam" id="PF11750">
    <property type="entry name" value="DUF3307"/>
    <property type="match status" value="1"/>
</dbReference>
<dbReference type="InterPro" id="IPR021737">
    <property type="entry name" value="Phage_phiKZ_Orf197"/>
</dbReference>
<name>A0A6M5YX90_9BACT</name>
<organism evidence="1 2">
    <name type="scientific">Frigoriglobus tundricola</name>
    <dbReference type="NCBI Taxonomy" id="2774151"/>
    <lineage>
        <taxon>Bacteria</taxon>
        <taxon>Pseudomonadati</taxon>
        <taxon>Planctomycetota</taxon>
        <taxon>Planctomycetia</taxon>
        <taxon>Gemmatales</taxon>
        <taxon>Gemmataceae</taxon>
        <taxon>Frigoriglobus</taxon>
    </lineage>
</organism>